<name>A0AAN6VDT8_9PEZI</name>
<dbReference type="AlphaFoldDB" id="A0AAN6VDT8"/>
<accession>A0AAN6VDT8</accession>
<keyword evidence="2" id="KW-1185">Reference proteome</keyword>
<reference evidence="1" key="1">
    <citation type="journal article" date="2023" name="Mol. Phylogenet. Evol.">
        <title>Genome-scale phylogeny and comparative genomics of the fungal order Sordariales.</title>
        <authorList>
            <person name="Hensen N."/>
            <person name="Bonometti L."/>
            <person name="Westerberg I."/>
            <person name="Brannstrom I.O."/>
            <person name="Guillou S."/>
            <person name="Cros-Aarteil S."/>
            <person name="Calhoun S."/>
            <person name="Haridas S."/>
            <person name="Kuo A."/>
            <person name="Mondo S."/>
            <person name="Pangilinan J."/>
            <person name="Riley R."/>
            <person name="LaButti K."/>
            <person name="Andreopoulos B."/>
            <person name="Lipzen A."/>
            <person name="Chen C."/>
            <person name="Yan M."/>
            <person name="Daum C."/>
            <person name="Ng V."/>
            <person name="Clum A."/>
            <person name="Steindorff A."/>
            <person name="Ohm R.A."/>
            <person name="Martin F."/>
            <person name="Silar P."/>
            <person name="Natvig D.O."/>
            <person name="Lalanne C."/>
            <person name="Gautier V."/>
            <person name="Ament-Velasquez S.L."/>
            <person name="Kruys A."/>
            <person name="Hutchinson M.I."/>
            <person name="Powell A.J."/>
            <person name="Barry K."/>
            <person name="Miller A.N."/>
            <person name="Grigoriev I.V."/>
            <person name="Debuchy R."/>
            <person name="Gladieux P."/>
            <person name="Hiltunen Thoren M."/>
            <person name="Johannesson H."/>
        </authorList>
    </citation>
    <scope>NUCLEOTIDE SEQUENCE</scope>
    <source>
        <strain evidence="1">CBS 538.74</strain>
    </source>
</reference>
<dbReference type="Proteomes" id="UP001302745">
    <property type="component" value="Unassembled WGS sequence"/>
</dbReference>
<evidence type="ECO:0000313" key="2">
    <source>
        <dbReference type="Proteomes" id="UP001302745"/>
    </source>
</evidence>
<proteinExistence type="predicted"/>
<gene>
    <name evidence="1" type="ORF">C8A00DRAFT_18719</name>
</gene>
<evidence type="ECO:0000313" key="1">
    <source>
        <dbReference type="EMBL" id="KAK4149612.1"/>
    </source>
</evidence>
<sequence>MARLDAILDKQHCGVLDRAVRNVLGTDLVLETCAQIADGLPLASVANDHYGLRGHRRHGVHHPISNHTSLCLGAEEAARDFLSGFAIDILNFDNKLLQAYQSAAPGYSIFYCRLIELVAVAVYKMAVLLFKQGYQIHDRESRNAASTINLLQFPPPATLFAHYSYRARDQYPDGVADIVGYWAENRILGGVMIFDRSEARDDERTPEPNVYLHSDRAGVTIRVCQVIDEQQQALVDFLMSSPVGTCPCPLSASDKNLKRFDAEYATENEAYRDIWERELPNRHKGRGARGVGGCFPDPLDYPKRALKRGEEQGGRGGSQSLLAYLAGGRAAGSG</sequence>
<reference evidence="1" key="2">
    <citation type="submission" date="2023-05" db="EMBL/GenBank/DDBJ databases">
        <authorList>
            <consortium name="Lawrence Berkeley National Laboratory"/>
            <person name="Steindorff A."/>
            <person name="Hensen N."/>
            <person name="Bonometti L."/>
            <person name="Westerberg I."/>
            <person name="Brannstrom I.O."/>
            <person name="Guillou S."/>
            <person name="Cros-Aarteil S."/>
            <person name="Calhoun S."/>
            <person name="Haridas S."/>
            <person name="Kuo A."/>
            <person name="Mondo S."/>
            <person name="Pangilinan J."/>
            <person name="Riley R."/>
            <person name="Labutti K."/>
            <person name="Andreopoulos B."/>
            <person name="Lipzen A."/>
            <person name="Chen C."/>
            <person name="Yanf M."/>
            <person name="Daum C."/>
            <person name="Ng V."/>
            <person name="Clum A."/>
            <person name="Ohm R."/>
            <person name="Martin F."/>
            <person name="Silar P."/>
            <person name="Natvig D."/>
            <person name="Lalanne C."/>
            <person name="Gautier V."/>
            <person name="Ament-Velasquez S.L."/>
            <person name="Kruys A."/>
            <person name="Hutchinson M.I."/>
            <person name="Powell A.J."/>
            <person name="Barry K."/>
            <person name="Miller A.N."/>
            <person name="Grigoriev I.V."/>
            <person name="Debuchy R."/>
            <person name="Gladieux P."/>
            <person name="Thoren M.H."/>
            <person name="Johannesson H."/>
        </authorList>
    </citation>
    <scope>NUCLEOTIDE SEQUENCE</scope>
    <source>
        <strain evidence="1">CBS 538.74</strain>
    </source>
</reference>
<dbReference type="EMBL" id="MU857141">
    <property type="protein sequence ID" value="KAK4149612.1"/>
    <property type="molecule type" value="Genomic_DNA"/>
</dbReference>
<organism evidence="1 2">
    <name type="scientific">Chaetomidium leptoderma</name>
    <dbReference type="NCBI Taxonomy" id="669021"/>
    <lineage>
        <taxon>Eukaryota</taxon>
        <taxon>Fungi</taxon>
        <taxon>Dikarya</taxon>
        <taxon>Ascomycota</taxon>
        <taxon>Pezizomycotina</taxon>
        <taxon>Sordariomycetes</taxon>
        <taxon>Sordariomycetidae</taxon>
        <taxon>Sordariales</taxon>
        <taxon>Chaetomiaceae</taxon>
        <taxon>Chaetomidium</taxon>
    </lineage>
</organism>
<comment type="caution">
    <text evidence="1">The sequence shown here is derived from an EMBL/GenBank/DDBJ whole genome shotgun (WGS) entry which is preliminary data.</text>
</comment>
<protein>
    <submittedName>
        <fullName evidence="1">Uncharacterized protein</fullName>
    </submittedName>
</protein>